<protein>
    <submittedName>
        <fullName evidence="2">Uncharacterized protein</fullName>
    </submittedName>
</protein>
<keyword evidence="1" id="KW-0472">Membrane</keyword>
<evidence type="ECO:0000313" key="3">
    <source>
        <dbReference type="Proteomes" id="UP000276133"/>
    </source>
</evidence>
<evidence type="ECO:0000313" key="2">
    <source>
        <dbReference type="EMBL" id="RNA25580.1"/>
    </source>
</evidence>
<keyword evidence="1" id="KW-0812">Transmembrane</keyword>
<reference evidence="2 3" key="1">
    <citation type="journal article" date="2018" name="Sci. Rep.">
        <title>Genomic signatures of local adaptation to the degree of environmental predictability in rotifers.</title>
        <authorList>
            <person name="Franch-Gras L."/>
            <person name="Hahn C."/>
            <person name="Garcia-Roger E.M."/>
            <person name="Carmona M.J."/>
            <person name="Serra M."/>
            <person name="Gomez A."/>
        </authorList>
    </citation>
    <scope>NUCLEOTIDE SEQUENCE [LARGE SCALE GENOMIC DNA]</scope>
    <source>
        <strain evidence="2">HYR1</strain>
    </source>
</reference>
<evidence type="ECO:0000256" key="1">
    <source>
        <dbReference type="SAM" id="Phobius"/>
    </source>
</evidence>
<organism evidence="2 3">
    <name type="scientific">Brachionus plicatilis</name>
    <name type="common">Marine rotifer</name>
    <name type="synonym">Brachionus muelleri</name>
    <dbReference type="NCBI Taxonomy" id="10195"/>
    <lineage>
        <taxon>Eukaryota</taxon>
        <taxon>Metazoa</taxon>
        <taxon>Spiralia</taxon>
        <taxon>Gnathifera</taxon>
        <taxon>Rotifera</taxon>
        <taxon>Eurotatoria</taxon>
        <taxon>Monogononta</taxon>
        <taxon>Pseudotrocha</taxon>
        <taxon>Ploima</taxon>
        <taxon>Brachionidae</taxon>
        <taxon>Brachionus</taxon>
    </lineage>
</organism>
<dbReference type="Proteomes" id="UP000276133">
    <property type="component" value="Unassembled WGS sequence"/>
</dbReference>
<keyword evidence="3" id="KW-1185">Reference proteome</keyword>
<dbReference type="EMBL" id="REGN01002896">
    <property type="protein sequence ID" value="RNA25580.1"/>
    <property type="molecule type" value="Genomic_DNA"/>
</dbReference>
<comment type="caution">
    <text evidence="2">The sequence shown here is derived from an EMBL/GenBank/DDBJ whole genome shotgun (WGS) entry which is preliminary data.</text>
</comment>
<accession>A0A3M7RQA7</accession>
<dbReference type="AlphaFoldDB" id="A0A3M7RQA7"/>
<proteinExistence type="predicted"/>
<keyword evidence="1" id="KW-1133">Transmembrane helix</keyword>
<name>A0A3M7RQA7_BRAPC</name>
<gene>
    <name evidence="2" type="ORF">BpHYR1_035622</name>
</gene>
<feature type="transmembrane region" description="Helical" evidence="1">
    <location>
        <begin position="176"/>
        <end position="196"/>
    </location>
</feature>
<sequence>MRSSSERLSSISTVDGDTIFVSVFVSSTLSLNTFSFLVDSVPFFLNFDFVSELKRLNVGRVRIGAFAARVLAHGRDNAFERNEKRVCFGRVGMDVRHDVRTLSDSSGVSTSMGCGLMSSRSHFFLAVFFDDDDAFDTDDMDEEDEPLDADLDLDLESFFLAPSNEDRDDDDDTLPFLAFFFFIFLIFCFLSALDLWRVVRAASLLLFE</sequence>